<dbReference type="AlphaFoldDB" id="A0A2P2J6K3"/>
<sequence>MLEVVKLFKCLRQSHL</sequence>
<dbReference type="EMBL" id="GGEC01008622">
    <property type="protein sequence ID" value="MBW89105.1"/>
    <property type="molecule type" value="Transcribed_RNA"/>
</dbReference>
<proteinExistence type="predicted"/>
<dbReference type="EMBL" id="GGEC01008620">
    <property type="protein sequence ID" value="MBW89103.1"/>
    <property type="molecule type" value="Transcribed_RNA"/>
</dbReference>
<keyword evidence="2" id="KW-0418">Kinase</keyword>
<name>A0A2P2J6K3_RHIMU</name>
<keyword evidence="2" id="KW-0675">Receptor</keyword>
<protein>
    <submittedName>
        <fullName evidence="2">Serine-threonine kinase receptor-associated protein isoform X3</fullName>
    </submittedName>
</protein>
<accession>A0A2P2J6K3</accession>
<organism evidence="1">
    <name type="scientific">Rhizophora mucronata</name>
    <name type="common">Asiatic mangrove</name>
    <dbReference type="NCBI Taxonomy" id="61149"/>
    <lineage>
        <taxon>Eukaryota</taxon>
        <taxon>Viridiplantae</taxon>
        <taxon>Streptophyta</taxon>
        <taxon>Embryophyta</taxon>
        <taxon>Tracheophyta</taxon>
        <taxon>Spermatophyta</taxon>
        <taxon>Magnoliopsida</taxon>
        <taxon>eudicotyledons</taxon>
        <taxon>Gunneridae</taxon>
        <taxon>Pentapetalae</taxon>
        <taxon>rosids</taxon>
        <taxon>fabids</taxon>
        <taxon>Malpighiales</taxon>
        <taxon>Rhizophoraceae</taxon>
        <taxon>Rhizophora</taxon>
    </lineage>
</organism>
<evidence type="ECO:0000313" key="2">
    <source>
        <dbReference type="EMBL" id="MBW89105.1"/>
    </source>
</evidence>
<dbReference type="GO" id="GO:0016301">
    <property type="term" value="F:kinase activity"/>
    <property type="evidence" value="ECO:0007669"/>
    <property type="project" value="UniProtKB-KW"/>
</dbReference>
<keyword evidence="2" id="KW-0808">Transferase</keyword>
<evidence type="ECO:0000313" key="1">
    <source>
        <dbReference type="EMBL" id="MBW89103.1"/>
    </source>
</evidence>
<reference evidence="1" key="1">
    <citation type="submission" date="2018-02" db="EMBL/GenBank/DDBJ databases">
        <title>Rhizophora mucronata_Transcriptome.</title>
        <authorList>
            <person name="Meera S.P."/>
            <person name="Sreeshan A."/>
            <person name="Augustine A."/>
        </authorList>
    </citation>
    <scope>NUCLEOTIDE SEQUENCE</scope>
    <source>
        <tissue evidence="1">Leaf</tissue>
    </source>
</reference>